<dbReference type="SUPFAM" id="SSF49899">
    <property type="entry name" value="Concanavalin A-like lectins/glucanases"/>
    <property type="match status" value="1"/>
</dbReference>
<protein>
    <submittedName>
        <fullName evidence="12">1,6-beta-transglycosylase</fullName>
    </submittedName>
</protein>
<comment type="subcellular location">
    <subcellularLocation>
        <location evidence="1">Membrane</location>
        <topology evidence="1">Single-pass type II membrane protein</topology>
    </subcellularLocation>
</comment>
<evidence type="ECO:0000256" key="4">
    <source>
        <dbReference type="ARBA" id="ARBA00022968"/>
    </source>
</evidence>
<sequence length="592" mass="63855">MRTTGFVMRRTLLLGIAALAAAKSASHSSKGASASPDSTSDDKCCWCDPDTPPSAMTAIGSDSQVYQLVFSDEFNDPNRDFANGKDKKWTALDVGDTSNHGAAFFRPEQAVVMKDHNFSKISALRIRTENKSHTGISPEGEPIHMPYSSAMLQSWNKFCFTGGILEFRARLPRGAGYWPALWAFGNLGRAVYQNSNTGLWPWSYDECDADLVLPPTDPPQRISACMDFDLEKDGLHAFQGRGATELDVLEGAVTNSGLDSYAVGSLQLSPGIPPYFRPPMFGFPTAEGPGSWYAGLKLGEKGKLNNGWYGPPYGSECLTGCPDALSGGLTELSDLDTRYWTFRMEWTLGPDGGLTWKYDDALVWSMPASSFGEYSVCSHKPGEKDNCWRTPPRKMPQEPMSLVMNTAIGTWNGGVSAVDGQHWPADFYVDYVRVWQSEVNIGCDPPDYPTAAYIDKHSFLYGEPVAPLGKDTCPEIYPPSAYANAEFIKGRALERRAAAAAAKAKAAEAAKSKEADDAASGAGPAAFLKTSTHASATEPAYTAGSLVAVGAAGATVVIAAAFAIIKATQGRRTWRNLPHEAESMAGEYQLAQ</sequence>
<feature type="chain" id="PRO_5041470123" evidence="10">
    <location>
        <begin position="23"/>
        <end position="592"/>
    </location>
</feature>
<evidence type="ECO:0000256" key="3">
    <source>
        <dbReference type="ARBA" id="ARBA00022692"/>
    </source>
</evidence>
<keyword evidence="5 9" id="KW-1133">Transmembrane helix</keyword>
<name>A0AA48LAU6_CHRHP</name>
<dbReference type="Pfam" id="PF03935">
    <property type="entry name" value="SKN1_KRE6_Sbg1"/>
    <property type="match status" value="1"/>
</dbReference>
<dbReference type="AlphaFoldDB" id="A0AA48LAU6"/>
<evidence type="ECO:0000313" key="12">
    <source>
        <dbReference type="EMBL" id="BEK99910.1"/>
    </source>
</evidence>
<evidence type="ECO:0000256" key="7">
    <source>
        <dbReference type="ARBA" id="ARBA00023180"/>
    </source>
</evidence>
<dbReference type="PROSITE" id="PS51762">
    <property type="entry name" value="GH16_2"/>
    <property type="match status" value="1"/>
</dbReference>
<evidence type="ECO:0000259" key="11">
    <source>
        <dbReference type="PROSITE" id="PS51762"/>
    </source>
</evidence>
<dbReference type="InterPro" id="IPR005629">
    <property type="entry name" value="Skn1/Kre6/Sbg1"/>
</dbReference>
<feature type="domain" description="GH16" evidence="11">
    <location>
        <begin position="44"/>
        <end position="440"/>
    </location>
</feature>
<organism evidence="12">
    <name type="scientific">Chrysotila haptonemofera</name>
    <name type="common">Unicellular marine alga</name>
    <name type="synonym">Pleurochrysis haptonemofera</name>
    <dbReference type="NCBI Taxonomy" id="35135"/>
    <lineage>
        <taxon>Eukaryota</taxon>
        <taxon>Haptista</taxon>
        <taxon>Haptophyta</taxon>
        <taxon>Prymnesiophyceae</taxon>
        <taxon>Isochrysidales</taxon>
        <taxon>Isochrysidaceae</taxon>
        <taxon>Chrysotila</taxon>
    </lineage>
</organism>
<evidence type="ECO:0000256" key="5">
    <source>
        <dbReference type="ARBA" id="ARBA00022989"/>
    </source>
</evidence>
<dbReference type="GO" id="GO:0071555">
    <property type="term" value="P:cell wall organization"/>
    <property type="evidence" value="ECO:0007669"/>
    <property type="project" value="UniProtKB-KW"/>
</dbReference>
<dbReference type="GO" id="GO:0015926">
    <property type="term" value="F:glucosidase activity"/>
    <property type="evidence" value="ECO:0007669"/>
    <property type="project" value="TreeGrafter"/>
</dbReference>
<feature type="transmembrane region" description="Helical" evidence="9">
    <location>
        <begin position="540"/>
        <end position="565"/>
    </location>
</feature>
<evidence type="ECO:0000256" key="8">
    <source>
        <dbReference type="ARBA" id="ARBA00023316"/>
    </source>
</evidence>
<feature type="signal peptide" evidence="10">
    <location>
        <begin position="1"/>
        <end position="22"/>
    </location>
</feature>
<keyword evidence="6 9" id="KW-0472">Membrane</keyword>
<keyword evidence="7" id="KW-0325">Glycoprotein</keyword>
<dbReference type="InterPro" id="IPR013320">
    <property type="entry name" value="ConA-like_dom_sf"/>
</dbReference>
<comment type="similarity">
    <text evidence="2">Belongs to the SKN1/KRE6 family.</text>
</comment>
<evidence type="ECO:0000256" key="9">
    <source>
        <dbReference type="SAM" id="Phobius"/>
    </source>
</evidence>
<evidence type="ECO:0000256" key="6">
    <source>
        <dbReference type="ARBA" id="ARBA00023136"/>
    </source>
</evidence>
<keyword evidence="10" id="KW-0732">Signal</keyword>
<evidence type="ECO:0000256" key="2">
    <source>
        <dbReference type="ARBA" id="ARBA00010962"/>
    </source>
</evidence>
<dbReference type="GO" id="GO:0005789">
    <property type="term" value="C:endoplasmic reticulum membrane"/>
    <property type="evidence" value="ECO:0007669"/>
    <property type="project" value="TreeGrafter"/>
</dbReference>
<dbReference type="InterPro" id="IPR000757">
    <property type="entry name" value="Beta-glucanase-like"/>
</dbReference>
<reference evidence="12" key="1">
    <citation type="journal article" date="2023" name="Front. Bioeng. Biotechnol.">
        <title>Kre6 (yeast 1,6-beta-transglycosylase) homolog, PhTGS, is essential for beta-glucan synthesis in the haptophyte Pleurochrysis haptonemofera.</title>
        <authorList>
            <person name="Inukai M."/>
            <person name="Kobayashi N."/>
            <person name="Endo H."/>
            <person name="Asakawa K."/>
            <person name="Amano K."/>
            <person name="Yasuda Y."/>
            <person name="Cenci U."/>
            <person name="Colleoni C."/>
            <person name="Ball S."/>
            <person name="Fujiwara S."/>
        </authorList>
    </citation>
    <scope>NUCLEOTIDE SEQUENCE</scope>
    <source>
        <strain evidence="12">TYK C1</strain>
    </source>
</reference>
<evidence type="ECO:0000256" key="1">
    <source>
        <dbReference type="ARBA" id="ARBA00004606"/>
    </source>
</evidence>
<keyword evidence="8" id="KW-0961">Cell wall biogenesis/degradation</keyword>
<dbReference type="Gene3D" id="2.60.120.200">
    <property type="match status" value="2"/>
</dbReference>
<dbReference type="PANTHER" id="PTHR31361:SF1">
    <property type="entry name" value="BETA-GLUCAN SYNTHESIS-ASSOCIATED PROTEIN KRE6-RELATED"/>
    <property type="match status" value="1"/>
</dbReference>
<evidence type="ECO:0000256" key="10">
    <source>
        <dbReference type="SAM" id="SignalP"/>
    </source>
</evidence>
<dbReference type="GO" id="GO:0006078">
    <property type="term" value="P:(1-&gt;6)-beta-D-glucan biosynthetic process"/>
    <property type="evidence" value="ECO:0007669"/>
    <property type="project" value="TreeGrafter"/>
</dbReference>
<proteinExistence type="evidence at transcript level"/>
<dbReference type="PANTHER" id="PTHR31361">
    <property type="entry name" value="BETA-GLUCAN SYNTHESIS-ASSOCIATED PROTEIN KRE6-RELATED"/>
    <property type="match status" value="1"/>
</dbReference>
<accession>A0AA48LAU6</accession>
<gene>
    <name evidence="12" type="primary">PhTGS</name>
</gene>
<keyword evidence="4" id="KW-0735">Signal-anchor</keyword>
<dbReference type="GO" id="GO:0005886">
    <property type="term" value="C:plasma membrane"/>
    <property type="evidence" value="ECO:0007669"/>
    <property type="project" value="TreeGrafter"/>
</dbReference>
<keyword evidence="3 9" id="KW-0812">Transmembrane</keyword>
<dbReference type="EMBL" id="LC773529">
    <property type="protein sequence ID" value="BEK99910.1"/>
    <property type="molecule type" value="mRNA"/>
</dbReference>